<proteinExistence type="predicted"/>
<gene>
    <name evidence="2" type="ORF">A2544_01440</name>
</gene>
<organism evidence="2 3">
    <name type="scientific">Candidatus Zambryskibacteria bacterium RIFOXYD2_FULL_43_10</name>
    <dbReference type="NCBI Taxonomy" id="1802782"/>
    <lineage>
        <taxon>Bacteria</taxon>
        <taxon>Candidatus Zambryskiibacteriota</taxon>
    </lineage>
</organism>
<dbReference type="AlphaFoldDB" id="A0A1G2V989"/>
<name>A0A1G2V989_9BACT</name>
<reference evidence="2 3" key="1">
    <citation type="journal article" date="2016" name="Nat. Commun.">
        <title>Thousands of microbial genomes shed light on interconnected biogeochemical processes in an aquifer system.</title>
        <authorList>
            <person name="Anantharaman K."/>
            <person name="Brown C.T."/>
            <person name="Hug L.A."/>
            <person name="Sharon I."/>
            <person name="Castelle C.J."/>
            <person name="Probst A.J."/>
            <person name="Thomas B.C."/>
            <person name="Singh A."/>
            <person name="Wilkins M.J."/>
            <person name="Karaoz U."/>
            <person name="Brodie E.L."/>
            <person name="Williams K.H."/>
            <person name="Hubbard S.S."/>
            <person name="Banfield J.F."/>
        </authorList>
    </citation>
    <scope>NUCLEOTIDE SEQUENCE [LARGE SCALE GENOMIC DNA]</scope>
</reference>
<dbReference type="Proteomes" id="UP000176868">
    <property type="component" value="Unassembled WGS sequence"/>
</dbReference>
<dbReference type="EMBL" id="MHWZ01000002">
    <property type="protein sequence ID" value="OHB18198.1"/>
    <property type="molecule type" value="Genomic_DNA"/>
</dbReference>
<evidence type="ECO:0000313" key="2">
    <source>
        <dbReference type="EMBL" id="OHB18198.1"/>
    </source>
</evidence>
<evidence type="ECO:0000313" key="3">
    <source>
        <dbReference type="Proteomes" id="UP000176868"/>
    </source>
</evidence>
<dbReference type="STRING" id="1802782.A2544_01440"/>
<keyword evidence="1" id="KW-0175">Coiled coil</keyword>
<evidence type="ECO:0000256" key="1">
    <source>
        <dbReference type="SAM" id="Coils"/>
    </source>
</evidence>
<sequence>MEDIPKNGAEILRARIGELETEFAGIQRIFDTPSETGKAIEELGQAQKDLDRVRGELQSAQTELSQLENS</sequence>
<protein>
    <submittedName>
        <fullName evidence="2">Uncharacterized protein</fullName>
    </submittedName>
</protein>
<comment type="caution">
    <text evidence="2">The sequence shown here is derived from an EMBL/GenBank/DDBJ whole genome shotgun (WGS) entry which is preliminary data.</text>
</comment>
<accession>A0A1G2V989</accession>
<feature type="coiled-coil region" evidence="1">
    <location>
        <begin position="43"/>
        <end position="70"/>
    </location>
</feature>